<dbReference type="PANTHER" id="PTHR21304">
    <property type="entry name" value="MICOS COMPLEX SUBUNIT MIC10"/>
    <property type="match status" value="1"/>
</dbReference>
<dbReference type="EMBL" id="KQ964420">
    <property type="protein sequence ID" value="KXN74808.1"/>
    <property type="molecule type" value="Genomic_DNA"/>
</dbReference>
<dbReference type="Proteomes" id="UP000070444">
    <property type="component" value="Unassembled WGS sequence"/>
</dbReference>
<evidence type="ECO:0000313" key="11">
    <source>
        <dbReference type="Proteomes" id="UP000070444"/>
    </source>
</evidence>
<keyword evidence="4 9" id="KW-0812">Transmembrane</keyword>
<evidence type="ECO:0000256" key="1">
    <source>
        <dbReference type="ARBA" id="ARBA00002689"/>
    </source>
</evidence>
<evidence type="ECO:0000256" key="2">
    <source>
        <dbReference type="ARBA" id="ARBA00004434"/>
    </source>
</evidence>
<evidence type="ECO:0000256" key="4">
    <source>
        <dbReference type="ARBA" id="ARBA00022692"/>
    </source>
</evidence>
<dbReference type="OrthoDB" id="1916310at2759"/>
<proteinExistence type="inferred from homology"/>
<dbReference type="PANTHER" id="PTHR21304:SF0">
    <property type="entry name" value="MICOS COMPLEX SUBUNIT MIC10"/>
    <property type="match status" value="1"/>
</dbReference>
<name>A0A137PIH7_CONC2</name>
<keyword evidence="6 9" id="KW-1133">Transmembrane helix</keyword>
<keyword evidence="5 9" id="KW-0999">Mitochondrion inner membrane</keyword>
<gene>
    <name evidence="10" type="ORF">CONCODRAFT_76684</name>
</gene>
<protein>
    <recommendedName>
        <fullName evidence="9">MICOS complex subunit MIC10</fullName>
    </recommendedName>
</protein>
<comment type="subunit">
    <text evidence="9">Component of the mitochondrial contact site and cristae organizing system (MICOS) complex.</text>
</comment>
<sequence>MTESKPIISAEWDPCLTNLAIGTTVGFGVGALISFTIFRGRSAPTLLFTGIGLGQGYGQCAHLFREAKKVKN</sequence>
<dbReference type="AlphaFoldDB" id="A0A137PIH7"/>
<dbReference type="OMA" id="CAHLFRE"/>
<comment type="subcellular location">
    <subcellularLocation>
        <location evidence="2 9">Mitochondrion inner membrane</location>
        <topology evidence="2 9">Single-pass membrane protein</topology>
    </subcellularLocation>
</comment>
<comment type="similarity">
    <text evidence="3 9">Belongs to the MICOS complex subunit Mic10 family.</text>
</comment>
<accession>A0A137PIH7</accession>
<reference evidence="10 11" key="1">
    <citation type="journal article" date="2015" name="Genome Biol. Evol.">
        <title>Phylogenomic analyses indicate that early fungi evolved digesting cell walls of algal ancestors of land plants.</title>
        <authorList>
            <person name="Chang Y."/>
            <person name="Wang S."/>
            <person name="Sekimoto S."/>
            <person name="Aerts A.L."/>
            <person name="Choi C."/>
            <person name="Clum A."/>
            <person name="LaButti K.M."/>
            <person name="Lindquist E.A."/>
            <person name="Yee Ngan C."/>
            <person name="Ohm R.A."/>
            <person name="Salamov A.A."/>
            <person name="Grigoriev I.V."/>
            <person name="Spatafora J.W."/>
            <person name="Berbee M.L."/>
        </authorList>
    </citation>
    <scope>NUCLEOTIDE SEQUENCE [LARGE SCALE GENOMIC DNA]</scope>
    <source>
        <strain evidence="10 11">NRRL 28638</strain>
    </source>
</reference>
<dbReference type="Pfam" id="PF04418">
    <property type="entry name" value="DUF543"/>
    <property type="match status" value="1"/>
</dbReference>
<evidence type="ECO:0000256" key="7">
    <source>
        <dbReference type="ARBA" id="ARBA00023128"/>
    </source>
</evidence>
<feature type="transmembrane region" description="Helical" evidence="9">
    <location>
        <begin position="20"/>
        <end position="38"/>
    </location>
</feature>
<evidence type="ECO:0000256" key="8">
    <source>
        <dbReference type="ARBA" id="ARBA00023136"/>
    </source>
</evidence>
<evidence type="ECO:0000256" key="6">
    <source>
        <dbReference type="ARBA" id="ARBA00022989"/>
    </source>
</evidence>
<evidence type="ECO:0000256" key="9">
    <source>
        <dbReference type="RuleBase" id="RU363011"/>
    </source>
</evidence>
<dbReference type="InterPro" id="IPR007512">
    <property type="entry name" value="Mic10"/>
</dbReference>
<comment type="function">
    <text evidence="1 9">Component of the MICOS complex, a large protein complex of the mitochondrial inner membrane that plays crucial roles in the maintenance of crista junctions, inner membrane architecture, and formation of contact sites to the outer membrane.</text>
</comment>
<organism evidence="10 11">
    <name type="scientific">Conidiobolus coronatus (strain ATCC 28846 / CBS 209.66 / NRRL 28638)</name>
    <name type="common">Delacroixia coronata</name>
    <dbReference type="NCBI Taxonomy" id="796925"/>
    <lineage>
        <taxon>Eukaryota</taxon>
        <taxon>Fungi</taxon>
        <taxon>Fungi incertae sedis</taxon>
        <taxon>Zoopagomycota</taxon>
        <taxon>Entomophthoromycotina</taxon>
        <taxon>Entomophthoromycetes</taxon>
        <taxon>Entomophthorales</taxon>
        <taxon>Ancylistaceae</taxon>
        <taxon>Conidiobolus</taxon>
    </lineage>
</organism>
<evidence type="ECO:0000256" key="5">
    <source>
        <dbReference type="ARBA" id="ARBA00022792"/>
    </source>
</evidence>
<keyword evidence="8 9" id="KW-0472">Membrane</keyword>
<dbReference type="GO" id="GO:0061617">
    <property type="term" value="C:MICOS complex"/>
    <property type="evidence" value="ECO:0007669"/>
    <property type="project" value="UniProtKB-UniRule"/>
</dbReference>
<evidence type="ECO:0000256" key="3">
    <source>
        <dbReference type="ARBA" id="ARBA00006792"/>
    </source>
</evidence>
<evidence type="ECO:0000313" key="10">
    <source>
        <dbReference type="EMBL" id="KXN74808.1"/>
    </source>
</evidence>
<keyword evidence="11" id="KW-1185">Reference proteome</keyword>
<keyword evidence="7 9" id="KW-0496">Mitochondrion</keyword>